<sequence length="140" mass="15682">MSVHLIKLSVGTDSVEDLAAWQAVRIEQTGQAPRHVTRMWPKREAELLDGGSIYWVIKGQIQARQKVVALEEVDRGDGIRRCAIVLDPTIYRVAPSQRRPFQGWRYLKPEDAPRDLSAARKSDDSLPPELDAALAEIGVI</sequence>
<accession>A0A1X6YAM0</accession>
<keyword evidence="2" id="KW-1185">Reference proteome</keyword>
<name>A0A1X6YAM0_9RHOB</name>
<gene>
    <name evidence="1" type="ORF">PSM7751_00447</name>
</gene>
<proteinExistence type="predicted"/>
<dbReference type="Pfam" id="PF07370">
    <property type="entry name" value="DUF1489"/>
    <property type="match status" value="1"/>
</dbReference>
<evidence type="ECO:0000313" key="1">
    <source>
        <dbReference type="EMBL" id="SLN15878.1"/>
    </source>
</evidence>
<dbReference type="PIRSF" id="PIRSF032025">
    <property type="entry name" value="UCP032025"/>
    <property type="match status" value="1"/>
</dbReference>
<dbReference type="AlphaFoldDB" id="A0A1X6YAM0"/>
<dbReference type="EMBL" id="FWFN01000001">
    <property type="protein sequence ID" value="SLN15878.1"/>
    <property type="molecule type" value="Genomic_DNA"/>
</dbReference>
<protein>
    <recommendedName>
        <fullName evidence="3">Lysophospholipase</fullName>
    </recommendedName>
</protein>
<evidence type="ECO:0000313" key="2">
    <source>
        <dbReference type="Proteomes" id="UP000193963"/>
    </source>
</evidence>
<dbReference type="Proteomes" id="UP000193963">
    <property type="component" value="Unassembled WGS sequence"/>
</dbReference>
<dbReference type="InterPro" id="IPR008320">
    <property type="entry name" value="UCP032025"/>
</dbReference>
<organism evidence="1 2">
    <name type="scientific">Pseudooceanicola marinus</name>
    <dbReference type="NCBI Taxonomy" id="396013"/>
    <lineage>
        <taxon>Bacteria</taxon>
        <taxon>Pseudomonadati</taxon>
        <taxon>Pseudomonadota</taxon>
        <taxon>Alphaproteobacteria</taxon>
        <taxon>Rhodobacterales</taxon>
        <taxon>Paracoccaceae</taxon>
        <taxon>Pseudooceanicola</taxon>
    </lineage>
</organism>
<dbReference type="RefSeq" id="WP_085886351.1">
    <property type="nucleotide sequence ID" value="NZ_FWFN01000001.1"/>
</dbReference>
<reference evidence="1 2" key="1">
    <citation type="submission" date="2017-03" db="EMBL/GenBank/DDBJ databases">
        <authorList>
            <person name="Afonso C.L."/>
            <person name="Miller P.J."/>
            <person name="Scott M.A."/>
            <person name="Spackman E."/>
            <person name="Goraichik I."/>
            <person name="Dimitrov K.M."/>
            <person name="Suarez D.L."/>
            <person name="Swayne D.E."/>
        </authorList>
    </citation>
    <scope>NUCLEOTIDE SEQUENCE [LARGE SCALE GENOMIC DNA]</scope>
    <source>
        <strain evidence="1 2">CECT 7751</strain>
    </source>
</reference>
<evidence type="ECO:0008006" key="3">
    <source>
        <dbReference type="Google" id="ProtNLM"/>
    </source>
</evidence>